<dbReference type="InterPro" id="IPR051477">
    <property type="entry name" value="Expansin_CellWall"/>
</dbReference>
<accession>A0AAD5EEU9</accession>
<keyword evidence="5" id="KW-1185">Reference proteome</keyword>
<evidence type="ECO:0000259" key="3">
    <source>
        <dbReference type="Pfam" id="PF03330"/>
    </source>
</evidence>
<dbReference type="AlphaFoldDB" id="A0AAD5EEU9"/>
<evidence type="ECO:0000313" key="4">
    <source>
        <dbReference type="EMBL" id="KAI8582383.1"/>
    </source>
</evidence>
<dbReference type="SUPFAM" id="SSF50685">
    <property type="entry name" value="Barwin-like endoglucanases"/>
    <property type="match status" value="1"/>
</dbReference>
<dbReference type="RefSeq" id="XP_051447387.1">
    <property type="nucleotide sequence ID" value="XM_051593294.1"/>
</dbReference>
<dbReference type="PANTHER" id="PTHR31836">
    <property type="match status" value="1"/>
</dbReference>
<protein>
    <recommendedName>
        <fullName evidence="3">RlpA-like protein double-psi beta-barrel domain-containing protein</fullName>
    </recommendedName>
</protein>
<organism evidence="4 5">
    <name type="scientific">Umbelopsis ramanniana AG</name>
    <dbReference type="NCBI Taxonomy" id="1314678"/>
    <lineage>
        <taxon>Eukaryota</taxon>
        <taxon>Fungi</taxon>
        <taxon>Fungi incertae sedis</taxon>
        <taxon>Mucoromycota</taxon>
        <taxon>Mucoromycotina</taxon>
        <taxon>Umbelopsidomycetes</taxon>
        <taxon>Umbelopsidales</taxon>
        <taxon>Umbelopsidaceae</taxon>
        <taxon>Umbelopsis</taxon>
    </lineage>
</organism>
<dbReference type="Pfam" id="PF03330">
    <property type="entry name" value="DPBB_1"/>
    <property type="match status" value="1"/>
</dbReference>
<gene>
    <name evidence="4" type="ORF">K450DRAFT_278422</name>
</gene>
<reference evidence="4" key="2">
    <citation type="journal article" date="2022" name="Proc. Natl. Acad. Sci. U.S.A.">
        <title>Diploid-dominant life cycles characterize the early evolution of Fungi.</title>
        <authorList>
            <person name="Amses K.R."/>
            <person name="Simmons D.R."/>
            <person name="Longcore J.E."/>
            <person name="Mondo S.J."/>
            <person name="Seto K."/>
            <person name="Jeronimo G.H."/>
            <person name="Bonds A.E."/>
            <person name="Quandt C.A."/>
            <person name="Davis W.J."/>
            <person name="Chang Y."/>
            <person name="Federici B.A."/>
            <person name="Kuo A."/>
            <person name="LaButti K."/>
            <person name="Pangilinan J."/>
            <person name="Andreopoulos W."/>
            <person name="Tritt A."/>
            <person name="Riley R."/>
            <person name="Hundley H."/>
            <person name="Johnson J."/>
            <person name="Lipzen A."/>
            <person name="Barry K."/>
            <person name="Lang B.F."/>
            <person name="Cuomo C.A."/>
            <person name="Buchler N.E."/>
            <person name="Grigoriev I.V."/>
            <person name="Spatafora J.W."/>
            <person name="Stajich J.E."/>
            <person name="James T.Y."/>
        </authorList>
    </citation>
    <scope>NUCLEOTIDE SEQUENCE</scope>
    <source>
        <strain evidence="4">AG</strain>
    </source>
</reference>
<dbReference type="Gene3D" id="2.40.40.10">
    <property type="entry name" value="RlpA-like domain"/>
    <property type="match status" value="1"/>
</dbReference>
<dbReference type="Proteomes" id="UP001206595">
    <property type="component" value="Unassembled WGS sequence"/>
</dbReference>
<dbReference type="InterPro" id="IPR009009">
    <property type="entry name" value="RlpA-like_DPBB"/>
</dbReference>
<reference evidence="4" key="1">
    <citation type="submission" date="2021-06" db="EMBL/GenBank/DDBJ databases">
        <authorList>
            <consortium name="DOE Joint Genome Institute"/>
            <person name="Mondo S.J."/>
            <person name="Amses K.R."/>
            <person name="Simmons D.R."/>
            <person name="Longcore J.E."/>
            <person name="Seto K."/>
            <person name="Alves G.H."/>
            <person name="Bonds A.E."/>
            <person name="Quandt C.A."/>
            <person name="Davis W.J."/>
            <person name="Chang Y."/>
            <person name="Letcher P.M."/>
            <person name="Powell M.J."/>
            <person name="Kuo A."/>
            <person name="Labutti K."/>
            <person name="Pangilinan J."/>
            <person name="Andreopoulos W."/>
            <person name="Tritt A."/>
            <person name="Riley R."/>
            <person name="Hundley H."/>
            <person name="Johnson J."/>
            <person name="Lipzen A."/>
            <person name="Barry K."/>
            <person name="Berbee M.L."/>
            <person name="Buchler N.E."/>
            <person name="Grigoriev I.V."/>
            <person name="Spatafora J.W."/>
            <person name="Stajich J.E."/>
            <person name="James T.Y."/>
        </authorList>
    </citation>
    <scope>NUCLEOTIDE SEQUENCE</scope>
    <source>
        <strain evidence="4">AG</strain>
    </source>
</reference>
<evidence type="ECO:0000256" key="1">
    <source>
        <dbReference type="ARBA" id="ARBA00022729"/>
    </source>
</evidence>
<feature type="domain" description="RlpA-like protein double-psi beta-barrel" evidence="3">
    <location>
        <begin position="107"/>
        <end position="155"/>
    </location>
</feature>
<proteinExistence type="predicted"/>
<dbReference type="EMBL" id="MU620901">
    <property type="protein sequence ID" value="KAI8582383.1"/>
    <property type="molecule type" value="Genomic_DNA"/>
</dbReference>
<sequence length="159" mass="16573">MVQILSFALAIASAAVAAAAAIDVSPETQSHVVVPPSVKNDRRAMRRAALEARSSSTYSGLATWFNPALQGGSTGACGPQEGDDSLIVALNAPQYGDLDSKSSWCGKKVAITHNGKTVQATINDACPECKYGSLDLTPAVFNKLGNPDTGILDIKWVLV</sequence>
<keyword evidence="1 2" id="KW-0732">Signal</keyword>
<comment type="caution">
    <text evidence="4">The sequence shown here is derived from an EMBL/GenBank/DDBJ whole genome shotgun (WGS) entry which is preliminary data.</text>
</comment>
<feature type="signal peptide" evidence="2">
    <location>
        <begin position="1"/>
        <end position="19"/>
    </location>
</feature>
<dbReference type="GeneID" id="75918636"/>
<evidence type="ECO:0000313" key="5">
    <source>
        <dbReference type="Proteomes" id="UP001206595"/>
    </source>
</evidence>
<name>A0AAD5EEU9_UMBRA</name>
<evidence type="ECO:0000256" key="2">
    <source>
        <dbReference type="SAM" id="SignalP"/>
    </source>
</evidence>
<dbReference type="PANTHER" id="PTHR31836:SF28">
    <property type="entry name" value="SRCR DOMAIN-CONTAINING PROTEIN-RELATED"/>
    <property type="match status" value="1"/>
</dbReference>
<dbReference type="CDD" id="cd22191">
    <property type="entry name" value="DPBB_RlpA_EXP_N-like"/>
    <property type="match status" value="1"/>
</dbReference>
<dbReference type="InterPro" id="IPR036908">
    <property type="entry name" value="RlpA-like_sf"/>
</dbReference>
<feature type="chain" id="PRO_5042262682" description="RlpA-like protein double-psi beta-barrel domain-containing protein" evidence="2">
    <location>
        <begin position="20"/>
        <end position="159"/>
    </location>
</feature>